<protein>
    <submittedName>
        <fullName evidence="2">Otoraplin</fullName>
    </submittedName>
</protein>
<name>A0ABM1VLD6_ECHTE</name>
<proteinExistence type="predicted"/>
<sequence length="103" mass="11338">MSQKPSEKKNGQRRFLLFLPGLIAICTVHGALMDRLASKKLCTEEKCACMILMAIAQEVTEAQTVDSLNVKKNKNTWQQICIFSKLVKENAAGEFGAGSVGDY</sequence>
<dbReference type="PANTHER" id="PTHR47146:SF1">
    <property type="entry name" value="OTORAPLIN"/>
    <property type="match status" value="1"/>
</dbReference>
<dbReference type="RefSeq" id="XP_030742862.1">
    <property type="nucleotide sequence ID" value="XM_030887002.1"/>
</dbReference>
<organism evidence="1 2">
    <name type="scientific">Echinops telfairi</name>
    <name type="common">Lesser hedgehog tenrec</name>
    <dbReference type="NCBI Taxonomy" id="9371"/>
    <lineage>
        <taxon>Eukaryota</taxon>
        <taxon>Metazoa</taxon>
        <taxon>Chordata</taxon>
        <taxon>Craniata</taxon>
        <taxon>Vertebrata</taxon>
        <taxon>Euteleostomi</taxon>
        <taxon>Mammalia</taxon>
        <taxon>Eutheria</taxon>
        <taxon>Afrotheria</taxon>
        <taxon>Tenrecidae</taxon>
        <taxon>Tenrecinae</taxon>
        <taxon>Echinops</taxon>
    </lineage>
</organism>
<gene>
    <name evidence="2" type="primary">OTOR</name>
</gene>
<dbReference type="GeneID" id="101653093"/>
<dbReference type="InterPro" id="IPR042801">
    <property type="entry name" value="OTOR"/>
</dbReference>
<accession>A0ABM1VLD6</accession>
<reference evidence="2" key="1">
    <citation type="submission" date="2025-08" db="UniProtKB">
        <authorList>
            <consortium name="RefSeq"/>
        </authorList>
    </citation>
    <scope>IDENTIFICATION</scope>
</reference>
<evidence type="ECO:0000313" key="2">
    <source>
        <dbReference type="RefSeq" id="XP_030742862.1"/>
    </source>
</evidence>
<keyword evidence="1" id="KW-1185">Reference proteome</keyword>
<dbReference type="PANTHER" id="PTHR47146">
    <property type="entry name" value="OTORAPLIN"/>
    <property type="match status" value="1"/>
</dbReference>
<evidence type="ECO:0000313" key="1">
    <source>
        <dbReference type="Proteomes" id="UP000694863"/>
    </source>
</evidence>
<dbReference type="Proteomes" id="UP000694863">
    <property type="component" value="Unplaced"/>
</dbReference>
<dbReference type="Gene3D" id="2.30.30.40">
    <property type="entry name" value="SH3 Domains"/>
    <property type="match status" value="1"/>
</dbReference>